<feature type="transmembrane region" description="Helical" evidence="1">
    <location>
        <begin position="167"/>
        <end position="187"/>
    </location>
</feature>
<accession>A0A5A5TYZ3</accession>
<feature type="transmembrane region" description="Helical" evidence="1">
    <location>
        <begin position="239"/>
        <end position="257"/>
    </location>
</feature>
<name>A0A5A5TYZ3_LEUCI</name>
<keyword evidence="1" id="KW-0812">Transmembrane</keyword>
<protein>
    <submittedName>
        <fullName evidence="2">Membrane protein</fullName>
    </submittedName>
</protein>
<feature type="transmembrane region" description="Helical" evidence="1">
    <location>
        <begin position="84"/>
        <end position="108"/>
    </location>
</feature>
<feature type="transmembrane region" description="Helical" evidence="1">
    <location>
        <begin position="293"/>
        <end position="310"/>
    </location>
</feature>
<evidence type="ECO:0000313" key="2">
    <source>
        <dbReference type="EMBL" id="GDZ83359.1"/>
    </source>
</evidence>
<feature type="transmembrane region" description="Helical" evidence="1">
    <location>
        <begin position="436"/>
        <end position="454"/>
    </location>
</feature>
<organism evidence="2 3">
    <name type="scientific">Leuconostoc citreum</name>
    <dbReference type="NCBI Taxonomy" id="33964"/>
    <lineage>
        <taxon>Bacteria</taxon>
        <taxon>Bacillati</taxon>
        <taxon>Bacillota</taxon>
        <taxon>Bacilli</taxon>
        <taxon>Lactobacillales</taxon>
        <taxon>Lactobacillaceae</taxon>
        <taxon>Leuconostoc</taxon>
    </lineage>
</organism>
<dbReference type="Proteomes" id="UP000323274">
    <property type="component" value="Unassembled WGS sequence"/>
</dbReference>
<reference evidence="2 3" key="1">
    <citation type="submission" date="2019-04" db="EMBL/GenBank/DDBJ databases">
        <title>A pseudo-fructophilic Leuconostoc citreum strain F192-5 isolated from peel of satsuma mandarin: the first report for isolation and characterization of strain-dependent fructophilic-like characteristics.</title>
        <authorList>
            <person name="Maeno S."/>
            <person name="Tanizawa Y."/>
            <person name="Kajikawa A."/>
            <person name="Kanesaki Y."/>
            <person name="Kubota E."/>
            <person name="Arita M."/>
            <person name="Leon D."/>
            <person name="Endo A."/>
        </authorList>
    </citation>
    <scope>NUCLEOTIDE SEQUENCE [LARGE SCALE GENOMIC DNA]</scope>
    <source>
        <strain evidence="2 3">F192-5</strain>
    </source>
</reference>
<dbReference type="EMBL" id="BJJW01000002">
    <property type="protein sequence ID" value="GDZ83359.1"/>
    <property type="molecule type" value="Genomic_DNA"/>
</dbReference>
<feature type="transmembrane region" description="Helical" evidence="1">
    <location>
        <begin position="263"/>
        <end position="281"/>
    </location>
</feature>
<feature type="transmembrane region" description="Helical" evidence="1">
    <location>
        <begin position="51"/>
        <end position="72"/>
    </location>
</feature>
<dbReference type="NCBIfam" id="TIGR03766">
    <property type="entry name" value="TIGR03766 family XrtG-associated glycosyltransferase"/>
    <property type="match status" value="1"/>
</dbReference>
<evidence type="ECO:0000256" key="1">
    <source>
        <dbReference type="SAM" id="Phobius"/>
    </source>
</evidence>
<dbReference type="AlphaFoldDB" id="A0A5A5TYZ3"/>
<evidence type="ECO:0000313" key="3">
    <source>
        <dbReference type="Proteomes" id="UP000323274"/>
    </source>
</evidence>
<feature type="transmembrane region" description="Helical" evidence="1">
    <location>
        <begin position="461"/>
        <end position="478"/>
    </location>
</feature>
<sequence length="521" mass="59486">MRIKLQWCAYNIQKCLDSIYLLFIFITLYFAVTSTNLNLRSNSGDEFIGIGTTWVSIVFLLIIIAIVLAFAVNQTFRTLWRRVFIQHGVLVATIMVVLALLWQLIVILQTHPAIGFDPGAIHEALTQTSSANIRSYYSYNTNNLSLLLIQHEIAKVMHNTSWLMFDLVNWLLLIGTVLVNMTTVWFVDKRKLAIGLYTHAVWLMLFPMVLVPYSDIYVLPFVALLILCYVIISTTKWHIVLKVGISIIAGLTLSGIYFLKPSAMIPIIAIFVVEFLHILITRNNNQKIMLMKILVVTVFLLTAGFSYQLGNKVLQNQTYMVIQKNRTLPPIHFISMGVSGDGGYNAQDVLAMAKQPSQAAMSRYSKDKLVERLQQKGFIGYLIFLIHKQDKNTSDGTFAWLKEGRFIIDKPAKNGVKSVIQNIIYPSGHYLSDFHFIAQFWWVMCIGIISLGWRQKDRLTAVLRLAIVGGFLYLLIFEGGRSRYIIQFLPIFLLLTVFVWPQTVALIQEKLSWLNVNKKNM</sequence>
<keyword evidence="1" id="KW-1133">Transmembrane helix</keyword>
<proteinExistence type="predicted"/>
<feature type="transmembrane region" description="Helical" evidence="1">
    <location>
        <begin position="484"/>
        <end position="507"/>
    </location>
</feature>
<gene>
    <name evidence="2" type="ORF">LCIT_06010</name>
</gene>
<feature type="transmembrane region" description="Helical" evidence="1">
    <location>
        <begin position="20"/>
        <end position="39"/>
    </location>
</feature>
<comment type="caution">
    <text evidence="2">The sequence shown here is derived from an EMBL/GenBank/DDBJ whole genome shotgun (WGS) entry which is preliminary data.</text>
</comment>
<dbReference type="RefSeq" id="WP_262406849.1">
    <property type="nucleotide sequence ID" value="NZ_BJJW01000002.1"/>
</dbReference>
<feature type="transmembrane region" description="Helical" evidence="1">
    <location>
        <begin position="216"/>
        <end position="232"/>
    </location>
</feature>
<feature type="transmembrane region" description="Helical" evidence="1">
    <location>
        <begin position="194"/>
        <end position="210"/>
    </location>
</feature>
<keyword evidence="1" id="KW-0472">Membrane</keyword>
<dbReference type="InterPro" id="IPR021200">
    <property type="entry name" value="CHIM_prot"/>
</dbReference>